<dbReference type="OrthoDB" id="47330at2759"/>
<name>A0A1Q9F3N7_SYMMI</name>
<dbReference type="GO" id="GO:0005829">
    <property type="term" value="C:cytosol"/>
    <property type="evidence" value="ECO:0007669"/>
    <property type="project" value="TreeGrafter"/>
</dbReference>
<evidence type="ECO:0000256" key="1">
    <source>
        <dbReference type="SAM" id="MobiDB-lite"/>
    </source>
</evidence>
<dbReference type="AlphaFoldDB" id="A0A1Q9F3N7"/>
<feature type="region of interest" description="Disordered" evidence="1">
    <location>
        <begin position="141"/>
        <end position="161"/>
    </location>
</feature>
<dbReference type="InterPro" id="IPR036465">
    <property type="entry name" value="vWFA_dom_sf"/>
</dbReference>
<keyword evidence="3" id="KW-1185">Reference proteome</keyword>
<evidence type="ECO:0000313" key="2">
    <source>
        <dbReference type="EMBL" id="OLQ14252.1"/>
    </source>
</evidence>
<protein>
    <recommendedName>
        <fullName evidence="4">VWFA domain-containing protein</fullName>
    </recommendedName>
</protein>
<evidence type="ECO:0008006" key="4">
    <source>
        <dbReference type="Google" id="ProtNLM"/>
    </source>
</evidence>
<feature type="compositionally biased region" description="Low complexity" evidence="1">
    <location>
        <begin position="214"/>
        <end position="227"/>
    </location>
</feature>
<dbReference type="SUPFAM" id="SSF53300">
    <property type="entry name" value="vWA-like"/>
    <property type="match status" value="1"/>
</dbReference>
<gene>
    <name evidence="2" type="ORF">AK812_SmicGene1712</name>
</gene>
<accession>A0A1Q9F3N7</accession>
<dbReference type="EMBL" id="LSRX01000018">
    <property type="protein sequence ID" value="OLQ14252.1"/>
    <property type="molecule type" value="Genomic_DNA"/>
</dbReference>
<organism evidence="2 3">
    <name type="scientific">Symbiodinium microadriaticum</name>
    <name type="common">Dinoflagellate</name>
    <name type="synonym">Zooxanthella microadriatica</name>
    <dbReference type="NCBI Taxonomy" id="2951"/>
    <lineage>
        <taxon>Eukaryota</taxon>
        <taxon>Sar</taxon>
        <taxon>Alveolata</taxon>
        <taxon>Dinophyceae</taxon>
        <taxon>Suessiales</taxon>
        <taxon>Symbiodiniaceae</taxon>
        <taxon>Symbiodinium</taxon>
    </lineage>
</organism>
<sequence>MTCWPSPRSEELMDDFRQDWEPAVDALNEAEDAFGLGGAQSFAENFTEGGAPWHRSEDLLIVLFTSEIMSTRHVPVVEGTRWLPAEAEAGLFLVVLLEFVASLVALTLPNSYIIGEFAIASSVVAGEEISDTELVCTVHSQDDPADAGCPDNSSSDEEVCKERQPLLANKEAADDLPHEMPLHVQSLPIILRETESHAAAPRSPRHVANAPQVGPTAPRAGPAAALGPFDVRDSTPAGRPLNGHAVPAHPAQAAPTVARGGAVVPKGSMVVHLPAGLPVRPLQFLGPHDGKGQKMGMPLAPVLEQVQIRHQLEAVLLGYNRASWVEVPTRELRAEEVRPAGENGPLILCLDTSGSMARKGGAPETVAKALVLLGWGLLEFLSFAFHGGTSLNEVLLASVERLGSSQQWQNADLLLVTDGEVPRPTEGVSLRLH</sequence>
<reference evidence="2 3" key="1">
    <citation type="submission" date="2016-02" db="EMBL/GenBank/DDBJ databases">
        <title>Genome analysis of coral dinoflagellate symbionts highlights evolutionary adaptations to a symbiotic lifestyle.</title>
        <authorList>
            <person name="Aranda M."/>
            <person name="Li Y."/>
            <person name="Liew Y.J."/>
            <person name="Baumgarten S."/>
            <person name="Simakov O."/>
            <person name="Wilson M."/>
            <person name="Piel J."/>
            <person name="Ashoor H."/>
            <person name="Bougouffa S."/>
            <person name="Bajic V.B."/>
            <person name="Ryu T."/>
            <person name="Ravasi T."/>
            <person name="Bayer T."/>
            <person name="Micklem G."/>
            <person name="Kim H."/>
            <person name="Bhak J."/>
            <person name="Lajeunesse T.C."/>
            <person name="Voolstra C.R."/>
        </authorList>
    </citation>
    <scope>NUCLEOTIDE SEQUENCE [LARGE SCALE GENOMIC DNA]</scope>
    <source>
        <strain evidence="2 3">CCMP2467</strain>
    </source>
</reference>
<dbReference type="PANTHER" id="PTHR36846:SF1">
    <property type="entry name" value="PROTEIN VIAA"/>
    <property type="match status" value="1"/>
</dbReference>
<comment type="caution">
    <text evidence="2">The sequence shown here is derived from an EMBL/GenBank/DDBJ whole genome shotgun (WGS) entry which is preliminary data.</text>
</comment>
<evidence type="ECO:0000313" key="3">
    <source>
        <dbReference type="Proteomes" id="UP000186817"/>
    </source>
</evidence>
<feature type="region of interest" description="Disordered" evidence="1">
    <location>
        <begin position="197"/>
        <end position="227"/>
    </location>
</feature>
<proteinExistence type="predicted"/>
<dbReference type="Proteomes" id="UP000186817">
    <property type="component" value="Unassembled WGS sequence"/>
</dbReference>
<dbReference type="PANTHER" id="PTHR36846">
    <property type="entry name" value="PROTEIN VIAA"/>
    <property type="match status" value="1"/>
</dbReference>